<dbReference type="Gene3D" id="2.40.30.170">
    <property type="match status" value="1"/>
</dbReference>
<evidence type="ECO:0000259" key="10">
    <source>
        <dbReference type="Pfam" id="PF25975"/>
    </source>
</evidence>
<name>A0A9X2Q488_9BACT</name>
<evidence type="ECO:0000259" key="6">
    <source>
        <dbReference type="Pfam" id="PF19335"/>
    </source>
</evidence>
<dbReference type="InterPro" id="IPR058649">
    <property type="entry name" value="CzcB_C"/>
</dbReference>
<dbReference type="Pfam" id="PF25869">
    <property type="entry name" value="3HB_CusB"/>
    <property type="match status" value="1"/>
</dbReference>
<dbReference type="InterPro" id="IPR045800">
    <property type="entry name" value="HMBD"/>
</dbReference>
<dbReference type="AlphaFoldDB" id="A0A9X2Q488"/>
<dbReference type="RefSeq" id="WP_162893028.1">
    <property type="nucleotide sequence ID" value="NZ_CALTSL010000012.1"/>
</dbReference>
<sequence>MIASLALLLGLVVGGGAVVWYGGPYVVEPPAAHSSHDDMASMDGSSEMGMGADSTGEMTMEDDSTGRAGSSSGQAAGLAKYDTDGDGYVYQGGMHPDIVRDEPGQCPICGMDLTRTPIGEQEEGTVKVSPATVQNIGVRSQTVAVEPLARTVRTTGRFEANERLATAVAPKVGGWVETLHVDYEGARVQKGEPLFDLYSPQLVATQEEYLAALRTADRLGSDDGAQRLVDAARRRLSYWDISEDQIKSLEETRTPMRTLTFTAPSTGTVTTKKITEGEKLSPGQTLFHITGLSPLWLMVDVYEQDLSWIDVGSRAQVELPYSPGRTVTGRVEYIYDEVDTDTRTVRARIAVPNPNRTLKPGMYATVRLSGGEATPHPVVPSSAIVSSGEREIVIRALGDGRFRPVPVHTGRSADGRTQVLHGLDGGERVVTSAQFLIDSEARLSGALAAMDDSTSMQGAGHQH</sequence>
<dbReference type="Pfam" id="PF25954">
    <property type="entry name" value="Beta-barrel_RND_2"/>
    <property type="match status" value="1"/>
</dbReference>
<evidence type="ECO:0000259" key="9">
    <source>
        <dbReference type="Pfam" id="PF25954"/>
    </source>
</evidence>
<feature type="domain" description="Heavy metal binding" evidence="6">
    <location>
        <begin position="94"/>
        <end position="114"/>
    </location>
</feature>
<dbReference type="Proteomes" id="UP001155057">
    <property type="component" value="Unassembled WGS sequence"/>
</dbReference>
<evidence type="ECO:0000259" key="8">
    <source>
        <dbReference type="Pfam" id="PF25919"/>
    </source>
</evidence>
<dbReference type="FunFam" id="2.40.30.170:FF:000010">
    <property type="entry name" value="Efflux RND transporter periplasmic adaptor subunit"/>
    <property type="match status" value="1"/>
</dbReference>
<dbReference type="Pfam" id="PF19335">
    <property type="entry name" value="HMBD"/>
    <property type="match status" value="1"/>
</dbReference>
<dbReference type="InterPro" id="IPR058792">
    <property type="entry name" value="Beta-barrel_RND_2"/>
</dbReference>
<evidence type="ECO:0000256" key="1">
    <source>
        <dbReference type="ARBA" id="ARBA00009477"/>
    </source>
</evidence>
<feature type="compositionally biased region" description="Low complexity" evidence="5">
    <location>
        <begin position="66"/>
        <end position="77"/>
    </location>
</feature>
<dbReference type="EMBL" id="JANUAE010000012">
    <property type="protein sequence ID" value="MCS3711259.1"/>
    <property type="molecule type" value="Genomic_DNA"/>
</dbReference>
<dbReference type="InterPro" id="IPR051909">
    <property type="entry name" value="MFP_Cation_Efflux"/>
</dbReference>
<dbReference type="InterPro" id="IPR058790">
    <property type="entry name" value="BSH_CusB"/>
</dbReference>
<dbReference type="GO" id="GO:0046914">
    <property type="term" value="F:transition metal ion binding"/>
    <property type="evidence" value="ECO:0007669"/>
    <property type="project" value="TreeGrafter"/>
</dbReference>
<dbReference type="GO" id="GO:0022857">
    <property type="term" value="F:transmembrane transporter activity"/>
    <property type="evidence" value="ECO:0007669"/>
    <property type="project" value="InterPro"/>
</dbReference>
<comment type="similarity">
    <text evidence="1">Belongs to the membrane fusion protein (MFP) (TC 8.A.1) family.</text>
</comment>
<feature type="domain" description="CzcB-like C-terminal circularly permuted SH3-like" evidence="10">
    <location>
        <begin position="379"/>
        <end position="437"/>
    </location>
</feature>
<evidence type="ECO:0000256" key="5">
    <source>
        <dbReference type="SAM" id="MobiDB-lite"/>
    </source>
</evidence>
<dbReference type="PANTHER" id="PTHR30097:SF15">
    <property type="entry name" value="CATION EFFLUX SYSTEM PROTEIN CUSB"/>
    <property type="match status" value="1"/>
</dbReference>
<evidence type="ECO:0000313" key="12">
    <source>
        <dbReference type="Proteomes" id="UP001155057"/>
    </source>
</evidence>
<dbReference type="GO" id="GO:0016020">
    <property type="term" value="C:membrane"/>
    <property type="evidence" value="ECO:0007669"/>
    <property type="project" value="InterPro"/>
</dbReference>
<dbReference type="GO" id="GO:0060003">
    <property type="term" value="P:copper ion export"/>
    <property type="evidence" value="ECO:0007669"/>
    <property type="project" value="TreeGrafter"/>
</dbReference>
<protein>
    <submittedName>
        <fullName evidence="11">RND family efflux transporter MFP subunit</fullName>
    </submittedName>
</protein>
<feature type="domain" description="CusB-like barrel-sandwich hybrid" evidence="8">
    <location>
        <begin position="167"/>
        <end position="289"/>
    </location>
</feature>
<proteinExistence type="inferred from homology"/>
<keyword evidence="3" id="KW-0732">Signal</keyword>
<dbReference type="Pfam" id="PF25975">
    <property type="entry name" value="CzcB_C"/>
    <property type="match status" value="1"/>
</dbReference>
<evidence type="ECO:0000256" key="2">
    <source>
        <dbReference type="ARBA" id="ARBA00022448"/>
    </source>
</evidence>
<feature type="region of interest" description="Disordered" evidence="5">
    <location>
        <begin position="49"/>
        <end position="77"/>
    </location>
</feature>
<evidence type="ECO:0000259" key="7">
    <source>
        <dbReference type="Pfam" id="PF25869"/>
    </source>
</evidence>
<dbReference type="NCBIfam" id="TIGR01730">
    <property type="entry name" value="RND_mfp"/>
    <property type="match status" value="1"/>
</dbReference>
<organism evidence="11 12">
    <name type="scientific">Salinibacter ruber</name>
    <dbReference type="NCBI Taxonomy" id="146919"/>
    <lineage>
        <taxon>Bacteria</taxon>
        <taxon>Pseudomonadati</taxon>
        <taxon>Rhodothermota</taxon>
        <taxon>Rhodothermia</taxon>
        <taxon>Rhodothermales</taxon>
        <taxon>Salinibacteraceae</taxon>
        <taxon>Salinibacter</taxon>
    </lineage>
</organism>
<dbReference type="Pfam" id="PF25919">
    <property type="entry name" value="BSH_CusB"/>
    <property type="match status" value="1"/>
</dbReference>
<reference evidence="11" key="1">
    <citation type="submission" date="2022-08" db="EMBL/GenBank/DDBJ databases">
        <title>Genomic Encyclopedia of Type Strains, Phase V (KMG-V): Genome sequencing to study the core and pangenomes of soil and plant-associated prokaryotes.</title>
        <authorList>
            <person name="Whitman W."/>
        </authorList>
    </citation>
    <scope>NUCLEOTIDE SEQUENCE</scope>
    <source>
        <strain evidence="11">SP3049</strain>
    </source>
</reference>
<gene>
    <name evidence="11" type="ORF">GGP61_002892</name>
</gene>
<dbReference type="InterPro" id="IPR058791">
    <property type="entry name" value="3HB_CusB"/>
</dbReference>
<evidence type="ECO:0000256" key="4">
    <source>
        <dbReference type="ARBA" id="ARBA00023065"/>
    </source>
</evidence>
<comment type="caution">
    <text evidence="11">The sequence shown here is derived from an EMBL/GenBank/DDBJ whole genome shotgun (WGS) entry which is preliminary data.</text>
</comment>
<feature type="domain" description="CusB-like three alpha-helical bundle" evidence="7">
    <location>
        <begin position="202"/>
        <end position="255"/>
    </location>
</feature>
<feature type="domain" description="CusB-like beta-barrel" evidence="9">
    <location>
        <begin position="294"/>
        <end position="370"/>
    </location>
</feature>
<dbReference type="FunFam" id="2.40.420.20:FF:000003">
    <property type="entry name" value="Cation efflux system protein cusB"/>
    <property type="match status" value="1"/>
</dbReference>
<evidence type="ECO:0000256" key="3">
    <source>
        <dbReference type="ARBA" id="ARBA00022729"/>
    </source>
</evidence>
<dbReference type="SUPFAM" id="SSF111369">
    <property type="entry name" value="HlyD-like secretion proteins"/>
    <property type="match status" value="1"/>
</dbReference>
<keyword evidence="2" id="KW-0813">Transport</keyword>
<dbReference type="Gene3D" id="2.40.420.20">
    <property type="match status" value="1"/>
</dbReference>
<evidence type="ECO:0000313" key="11">
    <source>
        <dbReference type="EMBL" id="MCS3711259.1"/>
    </source>
</evidence>
<keyword evidence="4" id="KW-0406">Ion transport</keyword>
<dbReference type="PANTHER" id="PTHR30097">
    <property type="entry name" value="CATION EFFLUX SYSTEM PROTEIN CUSB"/>
    <property type="match status" value="1"/>
</dbReference>
<dbReference type="GO" id="GO:0015679">
    <property type="term" value="P:plasma membrane copper ion transport"/>
    <property type="evidence" value="ECO:0007669"/>
    <property type="project" value="TreeGrafter"/>
</dbReference>
<accession>A0A9X2Q488</accession>
<dbReference type="Gene3D" id="6.10.140.730">
    <property type="match status" value="1"/>
</dbReference>
<dbReference type="InterPro" id="IPR006143">
    <property type="entry name" value="RND_pump_MFP"/>
</dbReference>
<dbReference type="GO" id="GO:0030288">
    <property type="term" value="C:outer membrane-bounded periplasmic space"/>
    <property type="evidence" value="ECO:0007669"/>
    <property type="project" value="TreeGrafter"/>
</dbReference>